<gene>
    <name evidence="6" type="ORF">NCTC13635_06871</name>
</gene>
<keyword evidence="2" id="KW-0805">Transcription regulation</keyword>
<evidence type="ECO:0000256" key="3">
    <source>
        <dbReference type="ARBA" id="ARBA00023125"/>
    </source>
</evidence>
<keyword evidence="4" id="KW-0804">Transcription</keyword>
<dbReference type="Proteomes" id="UP000282433">
    <property type="component" value="Chromosome"/>
</dbReference>
<dbReference type="PROSITE" id="PS01124">
    <property type="entry name" value="HTH_ARAC_FAMILY_2"/>
    <property type="match status" value="1"/>
</dbReference>
<dbReference type="Pfam" id="PF12833">
    <property type="entry name" value="HTH_18"/>
    <property type="match status" value="1"/>
</dbReference>
<dbReference type="FunFam" id="1.10.10.60:FF:000132">
    <property type="entry name" value="AraC family transcriptional regulator"/>
    <property type="match status" value="1"/>
</dbReference>
<keyword evidence="1" id="KW-0678">Repressor</keyword>
<dbReference type="EMBL" id="LR134162">
    <property type="protein sequence ID" value="VEB07556.1"/>
    <property type="molecule type" value="Genomic_DNA"/>
</dbReference>
<reference evidence="6 7" key="1">
    <citation type="submission" date="2018-12" db="EMBL/GenBank/DDBJ databases">
        <authorList>
            <consortium name="Pathogen Informatics"/>
        </authorList>
    </citation>
    <scope>NUCLEOTIDE SEQUENCE [LARGE SCALE GENOMIC DNA]</scope>
    <source>
        <strain evidence="6 7">NCTC13635</strain>
    </source>
</reference>
<sequence>MVTMMAEDPARWQTLSQWAAVFAMSERNLARLVVRETGLSFRRWRHQLQLILALQLLIRGQTVQQTAQALGYDSTTAFITMFKKRARADTGPLSR</sequence>
<feature type="domain" description="HTH araC/xylS-type" evidence="5">
    <location>
        <begin position="1"/>
        <end position="95"/>
    </location>
</feature>
<name>A0A3S4KLX2_KLEPN</name>
<evidence type="ECO:0000256" key="1">
    <source>
        <dbReference type="ARBA" id="ARBA00022491"/>
    </source>
</evidence>
<dbReference type="Gene3D" id="1.10.10.60">
    <property type="entry name" value="Homeodomain-like"/>
    <property type="match status" value="1"/>
</dbReference>
<dbReference type="InterPro" id="IPR018060">
    <property type="entry name" value="HTH_AraC"/>
</dbReference>
<accession>A0A3S4KLX2</accession>
<organism evidence="6 7">
    <name type="scientific">Klebsiella pneumoniae</name>
    <dbReference type="NCBI Taxonomy" id="573"/>
    <lineage>
        <taxon>Bacteria</taxon>
        <taxon>Pseudomonadati</taxon>
        <taxon>Pseudomonadota</taxon>
        <taxon>Gammaproteobacteria</taxon>
        <taxon>Enterobacterales</taxon>
        <taxon>Enterobacteriaceae</taxon>
        <taxon>Klebsiella/Raoultella group</taxon>
        <taxon>Klebsiella</taxon>
        <taxon>Klebsiella pneumoniae complex</taxon>
    </lineage>
</organism>
<proteinExistence type="predicted"/>
<dbReference type="GO" id="GO:0003700">
    <property type="term" value="F:DNA-binding transcription factor activity"/>
    <property type="evidence" value="ECO:0007669"/>
    <property type="project" value="InterPro"/>
</dbReference>
<evidence type="ECO:0000259" key="5">
    <source>
        <dbReference type="PROSITE" id="PS01124"/>
    </source>
</evidence>
<evidence type="ECO:0000256" key="2">
    <source>
        <dbReference type="ARBA" id="ARBA00023015"/>
    </source>
</evidence>
<evidence type="ECO:0000256" key="4">
    <source>
        <dbReference type="ARBA" id="ARBA00023163"/>
    </source>
</evidence>
<dbReference type="AlphaFoldDB" id="A0A3S4KLX2"/>
<dbReference type="PANTHER" id="PTHR11019">
    <property type="entry name" value="HTH-TYPE TRANSCRIPTIONAL REGULATOR NIMR"/>
    <property type="match status" value="1"/>
</dbReference>
<evidence type="ECO:0000313" key="6">
    <source>
        <dbReference type="EMBL" id="VEB07556.1"/>
    </source>
</evidence>
<protein>
    <submittedName>
        <fullName evidence="6">AraC family transcriptional regulator</fullName>
    </submittedName>
</protein>
<evidence type="ECO:0000313" key="7">
    <source>
        <dbReference type="Proteomes" id="UP000282433"/>
    </source>
</evidence>
<dbReference type="GO" id="GO:0043565">
    <property type="term" value="F:sequence-specific DNA binding"/>
    <property type="evidence" value="ECO:0007669"/>
    <property type="project" value="InterPro"/>
</dbReference>
<keyword evidence="3" id="KW-0238">DNA-binding</keyword>
<dbReference type="PANTHER" id="PTHR11019:SF199">
    <property type="entry name" value="HTH-TYPE TRANSCRIPTIONAL REGULATOR NIMR"/>
    <property type="match status" value="1"/>
</dbReference>
<dbReference type="SMART" id="SM00342">
    <property type="entry name" value="HTH_ARAC"/>
    <property type="match status" value="1"/>
</dbReference>